<keyword evidence="2" id="KW-0812">Transmembrane</keyword>
<feature type="region of interest" description="Disordered" evidence="1">
    <location>
        <begin position="40"/>
        <end position="61"/>
    </location>
</feature>
<name>A0ABP5CEA8_9PSEU</name>
<keyword evidence="2" id="KW-0472">Membrane</keyword>
<dbReference type="RefSeq" id="WP_344419512.1">
    <property type="nucleotide sequence ID" value="NZ_BAAANN010000013.1"/>
</dbReference>
<keyword evidence="2" id="KW-1133">Transmembrane helix</keyword>
<evidence type="ECO:0000313" key="3">
    <source>
        <dbReference type="EMBL" id="GAA1961804.1"/>
    </source>
</evidence>
<evidence type="ECO:0000256" key="2">
    <source>
        <dbReference type="SAM" id="Phobius"/>
    </source>
</evidence>
<comment type="caution">
    <text evidence="3">The sequence shown here is derived from an EMBL/GenBank/DDBJ whole genome shotgun (WGS) entry which is preliminary data.</text>
</comment>
<evidence type="ECO:0000313" key="4">
    <source>
        <dbReference type="Proteomes" id="UP001501116"/>
    </source>
</evidence>
<reference evidence="4" key="1">
    <citation type="journal article" date="2019" name="Int. J. Syst. Evol. Microbiol.">
        <title>The Global Catalogue of Microorganisms (GCM) 10K type strain sequencing project: providing services to taxonomists for standard genome sequencing and annotation.</title>
        <authorList>
            <consortium name="The Broad Institute Genomics Platform"/>
            <consortium name="The Broad Institute Genome Sequencing Center for Infectious Disease"/>
            <person name="Wu L."/>
            <person name="Ma J."/>
        </authorList>
    </citation>
    <scope>NUCLEOTIDE SEQUENCE [LARGE SCALE GENOMIC DNA]</scope>
    <source>
        <strain evidence="4">JCM 14545</strain>
    </source>
</reference>
<protein>
    <submittedName>
        <fullName evidence="3">Uncharacterized protein</fullName>
    </submittedName>
</protein>
<organism evidence="3 4">
    <name type="scientific">Amycolatopsis minnesotensis</name>
    <dbReference type="NCBI Taxonomy" id="337894"/>
    <lineage>
        <taxon>Bacteria</taxon>
        <taxon>Bacillati</taxon>
        <taxon>Actinomycetota</taxon>
        <taxon>Actinomycetes</taxon>
        <taxon>Pseudonocardiales</taxon>
        <taxon>Pseudonocardiaceae</taxon>
        <taxon>Amycolatopsis</taxon>
    </lineage>
</organism>
<accession>A0ABP5CEA8</accession>
<dbReference type="Proteomes" id="UP001501116">
    <property type="component" value="Unassembled WGS sequence"/>
</dbReference>
<keyword evidence="4" id="KW-1185">Reference proteome</keyword>
<proteinExistence type="predicted"/>
<evidence type="ECO:0000256" key="1">
    <source>
        <dbReference type="SAM" id="MobiDB-lite"/>
    </source>
</evidence>
<feature type="compositionally biased region" description="Pro residues" evidence="1">
    <location>
        <begin position="48"/>
        <end position="59"/>
    </location>
</feature>
<gene>
    <name evidence="3" type="ORF">GCM10009754_36090</name>
</gene>
<feature type="transmembrane region" description="Helical" evidence="2">
    <location>
        <begin position="15"/>
        <end position="37"/>
    </location>
</feature>
<sequence length="110" mass="12117">MYLTAEPPASTGPPWLVITLACSAGLATLITAVMPMITEKVKQRAAKPPEPASPTPPTPVERADRALDLVEQAMTDLRVQLTACQRETVRLRRLLDRRDRPPSTRDRGFA</sequence>
<dbReference type="EMBL" id="BAAANN010000013">
    <property type="protein sequence ID" value="GAA1961804.1"/>
    <property type="molecule type" value="Genomic_DNA"/>
</dbReference>